<organism evidence="1 2">
    <name type="scientific">Dibothriocephalus latus</name>
    <name type="common">Fish tapeworm</name>
    <name type="synonym">Diphyllobothrium latum</name>
    <dbReference type="NCBI Taxonomy" id="60516"/>
    <lineage>
        <taxon>Eukaryota</taxon>
        <taxon>Metazoa</taxon>
        <taxon>Spiralia</taxon>
        <taxon>Lophotrochozoa</taxon>
        <taxon>Platyhelminthes</taxon>
        <taxon>Cestoda</taxon>
        <taxon>Eucestoda</taxon>
        <taxon>Diphyllobothriidea</taxon>
        <taxon>Diphyllobothriidae</taxon>
        <taxon>Dibothriocephalus</taxon>
    </lineage>
</organism>
<evidence type="ECO:0000313" key="1">
    <source>
        <dbReference type="EMBL" id="VDN39407.1"/>
    </source>
</evidence>
<reference evidence="1 2" key="1">
    <citation type="submission" date="2018-11" db="EMBL/GenBank/DDBJ databases">
        <authorList>
            <consortium name="Pathogen Informatics"/>
        </authorList>
    </citation>
    <scope>NUCLEOTIDE SEQUENCE [LARGE SCALE GENOMIC DNA]</scope>
</reference>
<evidence type="ECO:0000313" key="2">
    <source>
        <dbReference type="Proteomes" id="UP000281553"/>
    </source>
</evidence>
<sequence length="61" mass="6486">MEVTQPKVTAEGGLDLGTAKYIDLPPAFANGKIGNPVFGDFGKLGWFIICTLPMLYLPGSN</sequence>
<keyword evidence="2" id="KW-1185">Reference proteome</keyword>
<dbReference type="EMBL" id="UYRU01095424">
    <property type="protein sequence ID" value="VDN39407.1"/>
    <property type="molecule type" value="Genomic_DNA"/>
</dbReference>
<accession>A0A3P7P193</accession>
<proteinExistence type="predicted"/>
<gene>
    <name evidence="1" type="ORF">DILT_LOCUS17860</name>
</gene>
<protein>
    <submittedName>
        <fullName evidence="1">Uncharacterized protein</fullName>
    </submittedName>
</protein>
<dbReference type="AlphaFoldDB" id="A0A3P7P193"/>
<dbReference type="Proteomes" id="UP000281553">
    <property type="component" value="Unassembled WGS sequence"/>
</dbReference>
<name>A0A3P7P193_DIBLA</name>